<sequence length="639" mass="73549">MSILTADNLSKSYGEKVLFKNISFSIVDEKIGLIGINGTGKSTLLKMIAGMEPSESGNIQMTSGMKIEYLPQDPEFDEDSSILEQVFKGDSKVLRLIRDYQNALDEISKEPENEKIQRRLSQLSNEMDSSDAWGMENQIKTILTRLGIQDYSRKISTLSGGQKKRVALASALVTPCDLLILDEPTNHLDNKMIDWLEGHIKSRTGSLLMITHDRYFLDRVVTKIMELDKGHLYIYEGNYTHHIEKKLERQELASSMERKRQNLYRQELAWIKRGARARTTKQKARIQRFEAIKDAKVDIEETQIEISSVHSRLGQKIIEIEDLHKSFGNKHIVDGFSYTFQKDDRIGVIGDNGAGKTTLLNLIIGKLSPDHGTVTLGETVKLAYFSQQIEEMDETLRAIEYIKETAEFVTTSDGNKISASQMMEKFLFPSDLQWTPIYKLSGGEKRRLYLMKILIDSPNVLVLDEPTNDIDIDTLNVLEGYIDDFRGPVITVSHDRYFLDRICNKIFYLDGKGKITQYTGNYFDYIEETRSNWNSNSSLEATVESYMEEKSKASILESKKEKTKTKLSYNEKREYESIDGQIELLEERLDRISTEISLCASEFEKLQVLMEEKDKIEEELLYKMERQEYLNHLVEEFGK</sequence>
<comment type="similarity">
    <text evidence="1">Belongs to the ABC transporter superfamily. ABCF family. Translational throttle EttA subfamily.</text>
</comment>
<dbReference type="RefSeq" id="WP_113921042.1">
    <property type="nucleotide sequence ID" value="NZ_QNRX01000012.1"/>
</dbReference>
<evidence type="ECO:0000256" key="12">
    <source>
        <dbReference type="SAM" id="Coils"/>
    </source>
</evidence>
<dbReference type="InterPro" id="IPR037118">
    <property type="entry name" value="Val-tRNA_synth_C_sf"/>
</dbReference>
<gene>
    <name evidence="14" type="ORF">DES36_11281</name>
</gene>
<dbReference type="Gene3D" id="1.10.287.380">
    <property type="entry name" value="Valyl-tRNA synthetase, C-terminal domain"/>
    <property type="match status" value="1"/>
</dbReference>
<keyword evidence="3" id="KW-0820">tRNA-binding</keyword>
<evidence type="ECO:0000256" key="8">
    <source>
        <dbReference type="ARBA" id="ARBA00022840"/>
    </source>
</evidence>
<dbReference type="CDD" id="cd03221">
    <property type="entry name" value="ABCF_EF-3"/>
    <property type="match status" value="2"/>
</dbReference>
<evidence type="ECO:0000256" key="7">
    <source>
        <dbReference type="ARBA" id="ARBA00022801"/>
    </source>
</evidence>
<dbReference type="GO" id="GO:0005524">
    <property type="term" value="F:ATP binding"/>
    <property type="evidence" value="ECO:0007669"/>
    <property type="project" value="UniProtKB-KW"/>
</dbReference>
<keyword evidence="6" id="KW-0547">Nucleotide-binding</keyword>
<dbReference type="GO" id="GO:0019843">
    <property type="term" value="F:rRNA binding"/>
    <property type="evidence" value="ECO:0007669"/>
    <property type="project" value="UniProtKB-KW"/>
</dbReference>
<evidence type="ECO:0000256" key="10">
    <source>
        <dbReference type="ARBA" id="ARBA00022884"/>
    </source>
</evidence>
<dbReference type="Pfam" id="PF16326">
    <property type="entry name" value="ABC_tran_CTD"/>
    <property type="match status" value="1"/>
</dbReference>
<evidence type="ECO:0000256" key="4">
    <source>
        <dbReference type="ARBA" id="ARBA00022730"/>
    </source>
</evidence>
<dbReference type="InterPro" id="IPR032781">
    <property type="entry name" value="ABC_tran_Xtn"/>
</dbReference>
<evidence type="ECO:0000313" key="15">
    <source>
        <dbReference type="Proteomes" id="UP000253490"/>
    </source>
</evidence>
<dbReference type="Pfam" id="PF12848">
    <property type="entry name" value="ABC_tran_Xtn"/>
    <property type="match status" value="1"/>
</dbReference>
<dbReference type="PROSITE" id="PS00211">
    <property type="entry name" value="ABC_TRANSPORTER_1"/>
    <property type="match status" value="1"/>
</dbReference>
<dbReference type="InterPro" id="IPR003439">
    <property type="entry name" value="ABC_transporter-like_ATP-bd"/>
</dbReference>
<reference evidence="14 15" key="1">
    <citation type="submission" date="2018-06" db="EMBL/GenBank/DDBJ databases">
        <title>Genomic Encyclopedia of Type Strains, Phase IV (KMG-IV): sequencing the most valuable type-strain genomes for metagenomic binning, comparative biology and taxonomic classification.</title>
        <authorList>
            <person name="Goeker M."/>
        </authorList>
    </citation>
    <scope>NUCLEOTIDE SEQUENCE [LARGE SCALE GENOMIC DNA]</scope>
    <source>
        <strain evidence="14 15">DSM 22112</strain>
    </source>
</reference>
<dbReference type="FunFam" id="3.40.50.300:FF:000011">
    <property type="entry name" value="Putative ABC transporter ATP-binding component"/>
    <property type="match status" value="1"/>
</dbReference>
<dbReference type="EMBL" id="QNRX01000012">
    <property type="protein sequence ID" value="RBP62108.1"/>
    <property type="molecule type" value="Genomic_DNA"/>
</dbReference>
<accession>A0A366I3L2</accession>
<evidence type="ECO:0000256" key="2">
    <source>
        <dbReference type="ARBA" id="ARBA00022490"/>
    </source>
</evidence>
<dbReference type="Pfam" id="PF00005">
    <property type="entry name" value="ABC_tran"/>
    <property type="match status" value="2"/>
</dbReference>
<keyword evidence="8 14" id="KW-0067">ATP-binding</keyword>
<evidence type="ECO:0000256" key="5">
    <source>
        <dbReference type="ARBA" id="ARBA00022737"/>
    </source>
</evidence>
<keyword evidence="15" id="KW-1185">Reference proteome</keyword>
<dbReference type="GO" id="GO:0000049">
    <property type="term" value="F:tRNA binding"/>
    <property type="evidence" value="ECO:0007669"/>
    <property type="project" value="UniProtKB-KW"/>
</dbReference>
<keyword evidence="2" id="KW-0963">Cytoplasm</keyword>
<organism evidence="14 15">
    <name type="scientific">Alkalibaculum bacchi</name>
    <dbReference type="NCBI Taxonomy" id="645887"/>
    <lineage>
        <taxon>Bacteria</taxon>
        <taxon>Bacillati</taxon>
        <taxon>Bacillota</taxon>
        <taxon>Clostridia</taxon>
        <taxon>Eubacteriales</taxon>
        <taxon>Eubacteriaceae</taxon>
        <taxon>Alkalibaculum</taxon>
    </lineage>
</organism>
<feature type="domain" description="ABC transporter" evidence="13">
    <location>
        <begin position="318"/>
        <end position="538"/>
    </location>
</feature>
<dbReference type="InterPro" id="IPR027417">
    <property type="entry name" value="P-loop_NTPase"/>
</dbReference>
<keyword evidence="9" id="KW-0810">Translation regulation</keyword>
<feature type="coiled-coil region" evidence="12">
    <location>
        <begin position="575"/>
        <end position="619"/>
    </location>
</feature>
<evidence type="ECO:0000256" key="11">
    <source>
        <dbReference type="ARBA" id="ARBA00022917"/>
    </source>
</evidence>
<protein>
    <submittedName>
        <fullName evidence="14">ATP-binding cassette subfamily F protein uup</fullName>
    </submittedName>
</protein>
<evidence type="ECO:0000256" key="3">
    <source>
        <dbReference type="ARBA" id="ARBA00022555"/>
    </source>
</evidence>
<keyword evidence="11" id="KW-0648">Protein biosynthesis</keyword>
<dbReference type="GO" id="GO:0016887">
    <property type="term" value="F:ATP hydrolysis activity"/>
    <property type="evidence" value="ECO:0007669"/>
    <property type="project" value="InterPro"/>
</dbReference>
<dbReference type="GO" id="GO:0006412">
    <property type="term" value="P:translation"/>
    <property type="evidence" value="ECO:0007669"/>
    <property type="project" value="UniProtKB-KW"/>
</dbReference>
<dbReference type="Proteomes" id="UP000253490">
    <property type="component" value="Unassembled WGS sequence"/>
</dbReference>
<comment type="caution">
    <text evidence="14">The sequence shown here is derived from an EMBL/GenBank/DDBJ whole genome shotgun (WGS) entry which is preliminary data.</text>
</comment>
<dbReference type="SMART" id="SM00382">
    <property type="entry name" value="AAA"/>
    <property type="match status" value="2"/>
</dbReference>
<dbReference type="InterPro" id="IPR003593">
    <property type="entry name" value="AAA+_ATPase"/>
</dbReference>
<dbReference type="PANTHER" id="PTHR42855:SF1">
    <property type="entry name" value="ABC TRANSPORTER DOMAIN-CONTAINING PROTEIN"/>
    <property type="match status" value="1"/>
</dbReference>
<keyword evidence="12" id="KW-0175">Coiled coil</keyword>
<dbReference type="Gene3D" id="3.40.50.300">
    <property type="entry name" value="P-loop containing nucleotide triphosphate hydrolases"/>
    <property type="match status" value="2"/>
</dbReference>
<dbReference type="GO" id="GO:0003677">
    <property type="term" value="F:DNA binding"/>
    <property type="evidence" value="ECO:0007669"/>
    <property type="project" value="InterPro"/>
</dbReference>
<evidence type="ECO:0000259" key="13">
    <source>
        <dbReference type="PROSITE" id="PS50893"/>
    </source>
</evidence>
<dbReference type="PROSITE" id="PS50893">
    <property type="entry name" value="ABC_TRANSPORTER_2"/>
    <property type="match status" value="2"/>
</dbReference>
<evidence type="ECO:0000256" key="6">
    <source>
        <dbReference type="ARBA" id="ARBA00022741"/>
    </source>
</evidence>
<dbReference type="AlphaFoldDB" id="A0A366I3L2"/>
<keyword evidence="7" id="KW-0378">Hydrolase</keyword>
<keyword evidence="4" id="KW-0699">rRNA-binding</keyword>
<feature type="domain" description="ABC transporter" evidence="13">
    <location>
        <begin position="4"/>
        <end position="255"/>
    </location>
</feature>
<proteinExistence type="inferred from homology"/>
<dbReference type="FunFam" id="3.40.50.300:FF:000183">
    <property type="entry name" value="ABC transporter ATP-binding protein yjjK"/>
    <property type="match status" value="1"/>
</dbReference>
<dbReference type="SUPFAM" id="SSF52540">
    <property type="entry name" value="P-loop containing nucleoside triphosphate hydrolases"/>
    <property type="match status" value="2"/>
</dbReference>
<dbReference type="GO" id="GO:0006417">
    <property type="term" value="P:regulation of translation"/>
    <property type="evidence" value="ECO:0007669"/>
    <property type="project" value="UniProtKB-KW"/>
</dbReference>
<keyword evidence="5" id="KW-0677">Repeat</keyword>
<evidence type="ECO:0000256" key="9">
    <source>
        <dbReference type="ARBA" id="ARBA00022845"/>
    </source>
</evidence>
<dbReference type="PANTHER" id="PTHR42855">
    <property type="entry name" value="ABC TRANSPORTER ATP-BINDING SUBUNIT"/>
    <property type="match status" value="1"/>
</dbReference>
<dbReference type="InterPro" id="IPR051309">
    <property type="entry name" value="ABCF_ATPase"/>
</dbReference>
<keyword evidence="10" id="KW-0694">RNA-binding</keyword>
<evidence type="ECO:0000256" key="1">
    <source>
        <dbReference type="ARBA" id="ARBA00005868"/>
    </source>
</evidence>
<dbReference type="OrthoDB" id="9801441at2"/>
<dbReference type="InterPro" id="IPR032524">
    <property type="entry name" value="ABC_tran_C"/>
</dbReference>
<evidence type="ECO:0000313" key="14">
    <source>
        <dbReference type="EMBL" id="RBP62108.1"/>
    </source>
</evidence>
<name>A0A366I3L2_9FIRM</name>
<dbReference type="InterPro" id="IPR017871">
    <property type="entry name" value="ABC_transporter-like_CS"/>
</dbReference>